<proteinExistence type="inferred from homology"/>
<feature type="transmembrane region" description="Helical" evidence="7">
    <location>
        <begin position="33"/>
        <end position="56"/>
    </location>
</feature>
<evidence type="ECO:0000256" key="7">
    <source>
        <dbReference type="SAM" id="Phobius"/>
    </source>
</evidence>
<dbReference type="GeneTree" id="ENSGT01040000240952"/>
<reference evidence="9" key="2">
    <citation type="submission" date="2025-09" db="UniProtKB">
        <authorList>
            <consortium name="Ensembl"/>
        </authorList>
    </citation>
    <scope>IDENTIFICATION</scope>
</reference>
<evidence type="ECO:0000259" key="8">
    <source>
        <dbReference type="SMART" id="SM00199"/>
    </source>
</evidence>
<dbReference type="Gene3D" id="2.40.50.40">
    <property type="match status" value="1"/>
</dbReference>
<keyword evidence="2 6" id="KW-0145">Chemotaxis</keyword>
<dbReference type="InterPro" id="IPR000827">
    <property type="entry name" value="Chemokine_CC_CS"/>
</dbReference>
<dbReference type="OMA" id="SAPTICC"/>
<dbReference type="AlphaFoldDB" id="A0A8C6VBA9"/>
<keyword evidence="7" id="KW-0812">Transmembrane</keyword>
<dbReference type="GO" id="GO:0030335">
    <property type="term" value="P:positive regulation of cell migration"/>
    <property type="evidence" value="ECO:0007669"/>
    <property type="project" value="TreeGrafter"/>
</dbReference>
<feature type="domain" description="Chemokine interleukin-8-like" evidence="8">
    <location>
        <begin position="48"/>
        <end position="106"/>
    </location>
</feature>
<keyword evidence="6" id="KW-0964">Secreted</keyword>
<sequence>MVRSGKSAHIIFIYLFVCLFVYLFCLGQENLPILYLFICFLFSCLSAPTICCLMYVKKPLPQRILKSFERTHSLCDKPGIIFITRRKWQLCADPNEQWVQDRIQYLSQI</sequence>
<accession>A0A8C6VBA9</accession>
<evidence type="ECO:0000256" key="5">
    <source>
        <dbReference type="ARBA" id="ARBA00023157"/>
    </source>
</evidence>
<dbReference type="SUPFAM" id="SSF54117">
    <property type="entry name" value="Interleukin 8-like chemokines"/>
    <property type="match status" value="1"/>
</dbReference>
<dbReference type="CDD" id="cd00272">
    <property type="entry name" value="Chemokine_CC"/>
    <property type="match status" value="1"/>
</dbReference>
<dbReference type="InterPro" id="IPR039809">
    <property type="entry name" value="Chemokine_b/g/d"/>
</dbReference>
<organism evidence="9 10">
    <name type="scientific">Naja naja</name>
    <name type="common">Indian cobra</name>
    <dbReference type="NCBI Taxonomy" id="35670"/>
    <lineage>
        <taxon>Eukaryota</taxon>
        <taxon>Metazoa</taxon>
        <taxon>Chordata</taxon>
        <taxon>Craniata</taxon>
        <taxon>Vertebrata</taxon>
        <taxon>Euteleostomi</taxon>
        <taxon>Lepidosauria</taxon>
        <taxon>Squamata</taxon>
        <taxon>Bifurcata</taxon>
        <taxon>Unidentata</taxon>
        <taxon>Episquamata</taxon>
        <taxon>Toxicofera</taxon>
        <taxon>Serpentes</taxon>
        <taxon>Colubroidea</taxon>
        <taxon>Elapidae</taxon>
        <taxon>Elapinae</taxon>
        <taxon>Naja</taxon>
    </lineage>
</organism>
<dbReference type="OrthoDB" id="8900217at2759"/>
<dbReference type="InterPro" id="IPR001811">
    <property type="entry name" value="Chemokine_IL8-like_dom"/>
</dbReference>
<comment type="subcellular location">
    <subcellularLocation>
        <location evidence="6">Secreted</location>
    </subcellularLocation>
</comment>
<dbReference type="GO" id="GO:0070098">
    <property type="term" value="P:chemokine-mediated signaling pathway"/>
    <property type="evidence" value="ECO:0007669"/>
    <property type="project" value="TreeGrafter"/>
</dbReference>
<dbReference type="Proteomes" id="UP000694559">
    <property type="component" value="Unplaced"/>
</dbReference>
<dbReference type="Ensembl" id="ENSNNAT00000002510.1">
    <property type="protein sequence ID" value="ENSNNAP00000002391.1"/>
    <property type="gene ID" value="ENSNNAG00000001653.1"/>
</dbReference>
<dbReference type="InterPro" id="IPR036048">
    <property type="entry name" value="Interleukin_8-like_sf"/>
</dbReference>
<keyword evidence="3 6" id="KW-0202">Cytokine</keyword>
<dbReference type="SMART" id="SM00199">
    <property type="entry name" value="SCY"/>
    <property type="match status" value="1"/>
</dbReference>
<dbReference type="GO" id="GO:0005615">
    <property type="term" value="C:extracellular space"/>
    <property type="evidence" value="ECO:0007669"/>
    <property type="project" value="UniProtKB-KW"/>
</dbReference>
<evidence type="ECO:0000256" key="2">
    <source>
        <dbReference type="ARBA" id="ARBA00022500"/>
    </source>
</evidence>
<dbReference type="GO" id="GO:0006954">
    <property type="term" value="P:inflammatory response"/>
    <property type="evidence" value="ECO:0007669"/>
    <property type="project" value="TreeGrafter"/>
</dbReference>
<evidence type="ECO:0000256" key="4">
    <source>
        <dbReference type="ARBA" id="ARBA00022729"/>
    </source>
</evidence>
<keyword evidence="7" id="KW-1133">Transmembrane helix</keyword>
<feature type="transmembrane region" description="Helical" evidence="7">
    <location>
        <begin position="7"/>
        <end position="27"/>
    </location>
</feature>
<reference evidence="9" key="1">
    <citation type="submission" date="2025-08" db="UniProtKB">
        <authorList>
            <consortium name="Ensembl"/>
        </authorList>
    </citation>
    <scope>IDENTIFICATION</scope>
</reference>
<dbReference type="GO" id="GO:0061844">
    <property type="term" value="P:antimicrobial humoral immune response mediated by antimicrobial peptide"/>
    <property type="evidence" value="ECO:0007669"/>
    <property type="project" value="TreeGrafter"/>
</dbReference>
<protein>
    <recommendedName>
        <fullName evidence="6">C-C motif chemokine</fullName>
    </recommendedName>
</protein>
<dbReference type="FunFam" id="2.40.50.40:FF:000002">
    <property type="entry name" value="C-C motif chemokine"/>
    <property type="match status" value="1"/>
</dbReference>
<dbReference type="GO" id="GO:0048020">
    <property type="term" value="F:CCR chemokine receptor binding"/>
    <property type="evidence" value="ECO:0007669"/>
    <property type="project" value="TreeGrafter"/>
</dbReference>
<dbReference type="Pfam" id="PF00048">
    <property type="entry name" value="IL8"/>
    <property type="match status" value="1"/>
</dbReference>
<evidence type="ECO:0000313" key="9">
    <source>
        <dbReference type="Ensembl" id="ENSNNAP00000002391.1"/>
    </source>
</evidence>
<keyword evidence="5" id="KW-1015">Disulfide bond</keyword>
<dbReference type="PANTHER" id="PTHR12015:SF103">
    <property type="entry name" value="C-C MOTIF CHEMOKINE 4-RELATED"/>
    <property type="match status" value="1"/>
</dbReference>
<dbReference type="PANTHER" id="PTHR12015">
    <property type="entry name" value="SMALL INDUCIBLE CYTOKINE A"/>
    <property type="match status" value="1"/>
</dbReference>
<evidence type="ECO:0000256" key="3">
    <source>
        <dbReference type="ARBA" id="ARBA00022514"/>
    </source>
</evidence>
<dbReference type="GO" id="GO:0048245">
    <property type="term" value="P:eosinophil chemotaxis"/>
    <property type="evidence" value="ECO:0007669"/>
    <property type="project" value="TreeGrafter"/>
</dbReference>
<name>A0A8C6VBA9_NAJNA</name>
<comment type="similarity">
    <text evidence="1 6">Belongs to the intercrine beta (chemokine CC) family.</text>
</comment>
<keyword evidence="7" id="KW-0472">Membrane</keyword>
<dbReference type="PROSITE" id="PS00472">
    <property type="entry name" value="SMALL_CYTOKINES_CC"/>
    <property type="match status" value="1"/>
</dbReference>
<dbReference type="GO" id="GO:0008009">
    <property type="term" value="F:chemokine activity"/>
    <property type="evidence" value="ECO:0007669"/>
    <property type="project" value="InterPro"/>
</dbReference>
<keyword evidence="10" id="KW-1185">Reference proteome</keyword>
<evidence type="ECO:0000256" key="6">
    <source>
        <dbReference type="RuleBase" id="RU361150"/>
    </source>
</evidence>
<evidence type="ECO:0000256" key="1">
    <source>
        <dbReference type="ARBA" id="ARBA00010868"/>
    </source>
</evidence>
<evidence type="ECO:0000313" key="10">
    <source>
        <dbReference type="Proteomes" id="UP000694559"/>
    </source>
</evidence>
<keyword evidence="4" id="KW-0732">Signal</keyword>